<comment type="caution">
    <text evidence="2">The sequence shown here is derived from an EMBL/GenBank/DDBJ whole genome shotgun (WGS) entry which is preliminary data.</text>
</comment>
<protein>
    <submittedName>
        <fullName evidence="2">Uncharacterized protein</fullName>
    </submittedName>
</protein>
<organism evidence="2 3">
    <name type="scientific">Actinoplanes digitatis</name>
    <dbReference type="NCBI Taxonomy" id="1868"/>
    <lineage>
        <taxon>Bacteria</taxon>
        <taxon>Bacillati</taxon>
        <taxon>Actinomycetota</taxon>
        <taxon>Actinomycetes</taxon>
        <taxon>Micromonosporales</taxon>
        <taxon>Micromonosporaceae</taxon>
        <taxon>Actinoplanes</taxon>
    </lineage>
</organism>
<accession>A0A7W7MMG9</accession>
<feature type="transmembrane region" description="Helical" evidence="1">
    <location>
        <begin position="24"/>
        <end position="45"/>
    </location>
</feature>
<keyword evidence="3" id="KW-1185">Reference proteome</keyword>
<name>A0A7W7MMG9_9ACTN</name>
<keyword evidence="1" id="KW-0812">Transmembrane</keyword>
<keyword evidence="1" id="KW-1133">Transmembrane helix</keyword>
<sequence length="61" mass="6755">MRRERPDPWYDPPRRHRIRGRDKAEFIIAALLLAGLLGLLAVGVARDTPRAPGSTPSLSPP</sequence>
<dbReference type="RefSeq" id="WP_184989411.1">
    <property type="nucleotide sequence ID" value="NZ_BOMK01000050.1"/>
</dbReference>
<evidence type="ECO:0000313" key="3">
    <source>
        <dbReference type="Proteomes" id="UP000578112"/>
    </source>
</evidence>
<dbReference type="EMBL" id="JACHNH010000001">
    <property type="protein sequence ID" value="MBB4759966.1"/>
    <property type="molecule type" value="Genomic_DNA"/>
</dbReference>
<dbReference type="AlphaFoldDB" id="A0A7W7MMG9"/>
<gene>
    <name evidence="2" type="ORF">BJ971_000522</name>
</gene>
<evidence type="ECO:0000313" key="2">
    <source>
        <dbReference type="EMBL" id="MBB4759966.1"/>
    </source>
</evidence>
<dbReference type="Proteomes" id="UP000578112">
    <property type="component" value="Unassembled WGS sequence"/>
</dbReference>
<keyword evidence="1" id="KW-0472">Membrane</keyword>
<proteinExistence type="predicted"/>
<reference evidence="2 3" key="1">
    <citation type="submission" date="2020-08" db="EMBL/GenBank/DDBJ databases">
        <title>Sequencing the genomes of 1000 actinobacteria strains.</title>
        <authorList>
            <person name="Klenk H.-P."/>
        </authorList>
    </citation>
    <scope>NUCLEOTIDE SEQUENCE [LARGE SCALE GENOMIC DNA]</scope>
    <source>
        <strain evidence="2 3">DSM 43149</strain>
    </source>
</reference>
<evidence type="ECO:0000256" key="1">
    <source>
        <dbReference type="SAM" id="Phobius"/>
    </source>
</evidence>